<dbReference type="PANTHER" id="PTHR43808">
    <property type="entry name" value="ACETYLORNITHINE DEACETYLASE"/>
    <property type="match status" value="1"/>
</dbReference>
<dbReference type="Pfam" id="PF01546">
    <property type="entry name" value="Peptidase_M20"/>
    <property type="match status" value="1"/>
</dbReference>
<dbReference type="PANTHER" id="PTHR43808:SF31">
    <property type="entry name" value="N-ACETYL-L-CITRULLINE DEACETYLASE"/>
    <property type="match status" value="1"/>
</dbReference>
<organism evidence="1">
    <name type="scientific">hydrothermal vent metagenome</name>
    <dbReference type="NCBI Taxonomy" id="652676"/>
    <lineage>
        <taxon>unclassified sequences</taxon>
        <taxon>metagenomes</taxon>
        <taxon>ecological metagenomes</taxon>
    </lineage>
</organism>
<dbReference type="AlphaFoldDB" id="A0A3B0SP44"/>
<dbReference type="GO" id="GO:0006526">
    <property type="term" value="P:L-arginine biosynthetic process"/>
    <property type="evidence" value="ECO:0007669"/>
    <property type="project" value="TreeGrafter"/>
</dbReference>
<accession>A0A3B0SP44</accession>
<evidence type="ECO:0000313" key="1">
    <source>
        <dbReference type="EMBL" id="VAW04042.1"/>
    </source>
</evidence>
<reference evidence="1" key="1">
    <citation type="submission" date="2018-06" db="EMBL/GenBank/DDBJ databases">
        <authorList>
            <person name="Zhirakovskaya E."/>
        </authorList>
    </citation>
    <scope>NUCLEOTIDE SEQUENCE</scope>
</reference>
<gene>
    <name evidence="1" type="ORF">MNBD_ALPHA07-1559</name>
</gene>
<dbReference type="EC" id="3.5.1.16" evidence="1"/>
<dbReference type="InterPro" id="IPR002933">
    <property type="entry name" value="Peptidase_M20"/>
</dbReference>
<dbReference type="EMBL" id="UOEG01000267">
    <property type="protein sequence ID" value="VAW04042.1"/>
    <property type="molecule type" value="Genomic_DNA"/>
</dbReference>
<sequence>MTVLLDDTCTLLGELIGFPTVTSDSNLEMIAHLAGRLEHVGARVDVHLDETGKKANLFAALGPEDVDGGIVLSGHTDVVPVTEQIWASDPFDLARRDGRLYGRGTCNMKGFIAAAVTMAPILVQRVRDRPLHFAFTYDEETGCFGAQALVQTLKAQGLRPGCGHYRRAHRYAHHRGP</sequence>
<name>A0A3B0SP44_9ZZZZ</name>
<dbReference type="SUPFAM" id="SSF53187">
    <property type="entry name" value="Zn-dependent exopeptidases"/>
    <property type="match status" value="1"/>
</dbReference>
<protein>
    <submittedName>
        <fullName evidence="1">Acetylornithine deacetylase</fullName>
        <ecNumber evidence="1">3.5.1.16</ecNumber>
    </submittedName>
</protein>
<dbReference type="Gene3D" id="3.40.630.10">
    <property type="entry name" value="Zn peptidases"/>
    <property type="match status" value="1"/>
</dbReference>
<dbReference type="GO" id="GO:0008777">
    <property type="term" value="F:acetylornithine deacetylase activity"/>
    <property type="evidence" value="ECO:0007669"/>
    <property type="project" value="UniProtKB-EC"/>
</dbReference>
<proteinExistence type="predicted"/>
<dbReference type="InterPro" id="IPR050072">
    <property type="entry name" value="Peptidase_M20A"/>
</dbReference>
<keyword evidence="1" id="KW-0378">Hydrolase</keyword>